<dbReference type="Pfam" id="PF11666">
    <property type="entry name" value="DUF2933"/>
    <property type="match status" value="1"/>
</dbReference>
<gene>
    <name evidence="3" type="ORF">GIY23_12515</name>
</gene>
<evidence type="ECO:0000313" key="4">
    <source>
        <dbReference type="Proteomes" id="UP000371041"/>
    </source>
</evidence>
<dbReference type="Proteomes" id="UP000371041">
    <property type="component" value="Chromosome"/>
</dbReference>
<organism evidence="3 4">
    <name type="scientific">Allosaccharopolyspora coralli</name>
    <dbReference type="NCBI Taxonomy" id="2665642"/>
    <lineage>
        <taxon>Bacteria</taxon>
        <taxon>Bacillati</taxon>
        <taxon>Actinomycetota</taxon>
        <taxon>Actinomycetes</taxon>
        <taxon>Pseudonocardiales</taxon>
        <taxon>Pseudonocardiaceae</taxon>
        <taxon>Allosaccharopolyspora</taxon>
    </lineage>
</organism>
<feature type="transmembrane region" description="Helical" evidence="2">
    <location>
        <begin position="46"/>
        <end position="62"/>
    </location>
</feature>
<accession>A0A5Q3QFK2</accession>
<sequence length="145" mass="15735">MKDKTPRSPSCGRRWTNSARPSVTHGFADPIRHGERGIMFRCLDKRVVIGAAAVALAVFLLVPQYAWAALPLLIALVCPVSMLLMMRRMNTGADPECAARAGQPASSAHDHELVRLREEIAALKRQSADNSNGEAETPGEKPGHI</sequence>
<evidence type="ECO:0000313" key="3">
    <source>
        <dbReference type="EMBL" id="QGK70239.1"/>
    </source>
</evidence>
<dbReference type="InterPro" id="IPR021682">
    <property type="entry name" value="DUF2933"/>
</dbReference>
<dbReference type="EMBL" id="CP045929">
    <property type="protein sequence ID" value="QGK70239.1"/>
    <property type="molecule type" value="Genomic_DNA"/>
</dbReference>
<dbReference type="KEGG" id="sace:GIY23_12515"/>
<feature type="transmembrane region" description="Helical" evidence="2">
    <location>
        <begin position="68"/>
        <end position="86"/>
    </location>
</feature>
<keyword evidence="2" id="KW-0812">Transmembrane</keyword>
<evidence type="ECO:0000256" key="1">
    <source>
        <dbReference type="SAM" id="MobiDB-lite"/>
    </source>
</evidence>
<dbReference type="AlphaFoldDB" id="A0A5Q3QFK2"/>
<protein>
    <submittedName>
        <fullName evidence="3">DUF2933 domain-containing protein</fullName>
    </submittedName>
</protein>
<evidence type="ECO:0000256" key="2">
    <source>
        <dbReference type="SAM" id="Phobius"/>
    </source>
</evidence>
<feature type="region of interest" description="Disordered" evidence="1">
    <location>
        <begin position="124"/>
        <end position="145"/>
    </location>
</feature>
<keyword evidence="2" id="KW-1133">Transmembrane helix</keyword>
<reference evidence="4" key="1">
    <citation type="submission" date="2019-11" db="EMBL/GenBank/DDBJ databases">
        <title>The complete genome sequence of Saccharopolyspora sp. E2A.</title>
        <authorList>
            <person name="Zhang G."/>
        </authorList>
    </citation>
    <scope>NUCLEOTIDE SEQUENCE [LARGE SCALE GENOMIC DNA]</scope>
    <source>
        <strain evidence="4">E2A</strain>
    </source>
</reference>
<keyword evidence="2" id="KW-0472">Membrane</keyword>
<name>A0A5Q3QFK2_9PSEU</name>
<proteinExistence type="predicted"/>
<keyword evidence="4" id="KW-1185">Reference proteome</keyword>